<evidence type="ECO:0000259" key="4">
    <source>
        <dbReference type="PROSITE" id="PS01124"/>
    </source>
</evidence>
<accession>A0ABX2AMZ6</accession>
<dbReference type="InterPro" id="IPR018060">
    <property type="entry name" value="HTH_AraC"/>
</dbReference>
<keyword evidence="3" id="KW-0804">Transcription</keyword>
<dbReference type="PROSITE" id="PS01124">
    <property type="entry name" value="HTH_ARAC_FAMILY_2"/>
    <property type="match status" value="1"/>
</dbReference>
<keyword evidence="6" id="KW-1185">Reference proteome</keyword>
<comment type="caution">
    <text evidence="5">The sequence shown here is derived from an EMBL/GenBank/DDBJ whole genome shotgun (WGS) entry which is preliminary data.</text>
</comment>
<dbReference type="Pfam" id="PF12833">
    <property type="entry name" value="HTH_18"/>
    <property type="match status" value="1"/>
</dbReference>
<organism evidence="5 6">
    <name type="scientific">Xylanibacter muris</name>
    <dbReference type="NCBI Taxonomy" id="2736290"/>
    <lineage>
        <taxon>Bacteria</taxon>
        <taxon>Pseudomonadati</taxon>
        <taxon>Bacteroidota</taxon>
        <taxon>Bacteroidia</taxon>
        <taxon>Bacteroidales</taxon>
        <taxon>Prevotellaceae</taxon>
        <taxon>Xylanibacter</taxon>
    </lineage>
</organism>
<dbReference type="EMBL" id="JABKKF010000009">
    <property type="protein sequence ID" value="NPD92568.1"/>
    <property type="molecule type" value="Genomic_DNA"/>
</dbReference>
<evidence type="ECO:0000256" key="2">
    <source>
        <dbReference type="ARBA" id="ARBA00023125"/>
    </source>
</evidence>
<dbReference type="InterPro" id="IPR009057">
    <property type="entry name" value="Homeodomain-like_sf"/>
</dbReference>
<feature type="domain" description="HTH araC/xylS-type" evidence="4">
    <location>
        <begin position="195"/>
        <end position="293"/>
    </location>
</feature>
<dbReference type="SMART" id="SM00342">
    <property type="entry name" value="HTH_ARAC"/>
    <property type="match status" value="1"/>
</dbReference>
<dbReference type="PANTHER" id="PTHR43280">
    <property type="entry name" value="ARAC-FAMILY TRANSCRIPTIONAL REGULATOR"/>
    <property type="match status" value="1"/>
</dbReference>
<dbReference type="PANTHER" id="PTHR43280:SF32">
    <property type="entry name" value="TRANSCRIPTIONAL REGULATORY PROTEIN"/>
    <property type="match status" value="1"/>
</dbReference>
<evidence type="ECO:0000313" key="5">
    <source>
        <dbReference type="EMBL" id="NPD92568.1"/>
    </source>
</evidence>
<evidence type="ECO:0000313" key="6">
    <source>
        <dbReference type="Proteomes" id="UP000714420"/>
    </source>
</evidence>
<keyword evidence="1" id="KW-0805">Transcription regulation</keyword>
<proteinExistence type="predicted"/>
<keyword evidence="2" id="KW-0238">DNA-binding</keyword>
<evidence type="ECO:0000256" key="3">
    <source>
        <dbReference type="ARBA" id="ARBA00023163"/>
    </source>
</evidence>
<name>A0ABX2AMZ6_9BACT</name>
<dbReference type="SUPFAM" id="SSF46689">
    <property type="entry name" value="Homeodomain-like"/>
    <property type="match status" value="1"/>
</dbReference>
<protein>
    <submittedName>
        <fullName evidence="5">AraC family transcriptional regulator</fullName>
    </submittedName>
</protein>
<dbReference type="Gene3D" id="1.10.10.60">
    <property type="entry name" value="Homeodomain-like"/>
    <property type="match status" value="1"/>
</dbReference>
<dbReference type="Proteomes" id="UP000714420">
    <property type="component" value="Unassembled WGS sequence"/>
</dbReference>
<sequence length="293" mass="34377">MLKKQILNTDFRKAQDVLANADFIEDDIILFDKMDATIAAREPRRMTFILVALCMKGHAEFAVDTQMREVGENDVIVISERHVVDNFKASEDLECLCMIISTRFFYDIVKNVSDMSTLFLFSRNHPVTELSVSEVDLFRKYFFLLKEKTAERENRFRRDVVKTLVLAMFYDLSNIIYRINVCSERKQSRADVIFTDFIRLVEGNFKEQRRVGWYAGQMSITPKYLSEAVKQISRRTPNEWIDSYVTLELRVQLKNSAKSIKEIAMDMHFPNQSFLGKYFKEHVGMSPSEYRQS</sequence>
<evidence type="ECO:0000256" key="1">
    <source>
        <dbReference type="ARBA" id="ARBA00023015"/>
    </source>
</evidence>
<gene>
    <name evidence="5" type="ORF">HPS56_09490</name>
</gene>
<reference evidence="5 6" key="1">
    <citation type="submission" date="2020-05" db="EMBL/GenBank/DDBJ databases">
        <title>Distinct polysaccharide utilization as determinants for interspecies competition between intestinal Prevotella spp.</title>
        <authorList>
            <person name="Galvez E.J.C."/>
            <person name="Iljazovic A."/>
            <person name="Strowig T."/>
        </authorList>
    </citation>
    <scope>NUCLEOTIDE SEQUENCE [LARGE SCALE GENOMIC DNA]</scope>
    <source>
        <strain evidence="5 6">PMUR</strain>
    </source>
</reference>